<evidence type="ECO:0000259" key="1">
    <source>
        <dbReference type="Pfam" id="PF13649"/>
    </source>
</evidence>
<dbReference type="InterPro" id="IPR041698">
    <property type="entry name" value="Methyltransf_25"/>
</dbReference>
<dbReference type="Proteomes" id="UP001139994">
    <property type="component" value="Unassembled WGS sequence"/>
</dbReference>
<accession>A0ABT2VC73</accession>
<gene>
    <name evidence="2" type="ORF">OC929_14770</name>
</gene>
<keyword evidence="3" id="KW-1185">Reference proteome</keyword>
<dbReference type="Pfam" id="PF13649">
    <property type="entry name" value="Methyltransf_25"/>
    <property type="match status" value="1"/>
</dbReference>
<dbReference type="InterPro" id="IPR029063">
    <property type="entry name" value="SAM-dependent_MTases_sf"/>
</dbReference>
<keyword evidence="2" id="KW-0808">Transferase</keyword>
<dbReference type="GO" id="GO:0008168">
    <property type="term" value="F:methyltransferase activity"/>
    <property type="evidence" value="ECO:0007669"/>
    <property type="project" value="UniProtKB-KW"/>
</dbReference>
<dbReference type="RefSeq" id="WP_050706687.1">
    <property type="nucleotide sequence ID" value="NZ_JAOSLA010000021.1"/>
</dbReference>
<reference evidence="2" key="2">
    <citation type="submission" date="2022-09" db="EMBL/GenBank/DDBJ databases">
        <authorList>
            <person name="Cesa-Luna C."/>
            <person name="Girard L."/>
            <person name="Lood C."/>
            <person name="Hofte M."/>
            <person name="De Mot R."/>
        </authorList>
    </citation>
    <scope>NUCLEOTIDE SEQUENCE</scope>
    <source>
        <strain evidence="2">COR51</strain>
    </source>
</reference>
<name>A0ABT2VC73_9PSED</name>
<feature type="domain" description="Methyltransferase" evidence="1">
    <location>
        <begin position="46"/>
        <end position="133"/>
    </location>
</feature>
<keyword evidence="2" id="KW-0489">Methyltransferase</keyword>
<dbReference type="GO" id="GO:0032259">
    <property type="term" value="P:methylation"/>
    <property type="evidence" value="ECO:0007669"/>
    <property type="project" value="UniProtKB-KW"/>
</dbReference>
<dbReference type="EMBL" id="JAOSLA010000021">
    <property type="protein sequence ID" value="MCU7239312.1"/>
    <property type="molecule type" value="Genomic_DNA"/>
</dbReference>
<reference evidence="2" key="3">
    <citation type="journal article" date="2023" name="mSystems">
        <title>Charting the Lipopeptidome of Nonpathogenic Pseudomonas.</title>
        <authorList>
            <person name="Cesa-Luna C."/>
            <person name="Geudens N."/>
            <person name="Girard L."/>
            <person name="De Roo V."/>
            <person name="Maklad H.R."/>
            <person name="Martins J.C."/>
            <person name="Hofte M."/>
            <person name="De Mot R."/>
        </authorList>
    </citation>
    <scope>NUCLEOTIDE SEQUENCE</scope>
    <source>
        <strain evidence="2">COR51</strain>
    </source>
</reference>
<dbReference type="SUPFAM" id="SSF53335">
    <property type="entry name" value="S-adenosyl-L-methionine-dependent methyltransferases"/>
    <property type="match status" value="1"/>
</dbReference>
<protein>
    <submittedName>
        <fullName evidence="2">Class I SAM-dependent methyltransferase</fullName>
    </submittedName>
</protein>
<reference evidence="2" key="1">
    <citation type="journal article" date="2022" name="Microbiol. Spectr.">
        <title>An Nuclear Magnetic Resonance Fingerprint Matching Approach for the Identification and Structural Re-Evaluation of Pseudomonas Lipopeptides.</title>
        <authorList>
            <person name="De Roo V."/>
            <person name="Verleysen Y."/>
            <person name="Kovacs B."/>
            <person name="De Vleeschouwer M."/>
            <person name="Muangkaew P."/>
            <person name="Girard L."/>
            <person name="Hofte M."/>
            <person name="De Mot R."/>
            <person name="Madder A."/>
            <person name="Geudens N."/>
            <person name="Martins J.C."/>
        </authorList>
    </citation>
    <scope>NUCLEOTIDE SEQUENCE</scope>
    <source>
        <strain evidence="2">COR51</strain>
    </source>
</reference>
<comment type="caution">
    <text evidence="2">The sequence shown here is derived from an EMBL/GenBank/DDBJ whole genome shotgun (WGS) entry which is preliminary data.</text>
</comment>
<dbReference type="Gene3D" id="3.40.50.150">
    <property type="entry name" value="Vaccinia Virus protein VP39"/>
    <property type="match status" value="1"/>
</dbReference>
<proteinExistence type="predicted"/>
<dbReference type="CDD" id="cd02440">
    <property type="entry name" value="AdoMet_MTases"/>
    <property type="match status" value="1"/>
</dbReference>
<evidence type="ECO:0000313" key="2">
    <source>
        <dbReference type="EMBL" id="MCU7239312.1"/>
    </source>
</evidence>
<evidence type="ECO:0000313" key="3">
    <source>
        <dbReference type="Proteomes" id="UP001139994"/>
    </source>
</evidence>
<organism evidence="2 3">
    <name type="scientific">Pseudomonas peradeniyensis</name>
    <dbReference type="NCBI Taxonomy" id="2745488"/>
    <lineage>
        <taxon>Bacteria</taxon>
        <taxon>Pseudomonadati</taxon>
        <taxon>Pseudomonadota</taxon>
        <taxon>Gammaproteobacteria</taxon>
        <taxon>Pseudomonadales</taxon>
        <taxon>Pseudomonadaceae</taxon>
        <taxon>Pseudomonas</taxon>
    </lineage>
</organism>
<sequence>MSSISTPADRQAYWDDFYSRQDVALPLLPSQFAVFAASDFPGVDSVVEFGCGNGRDSEFLAMTGLQVLALDASSEAVELCRQRTRSANVRYEHCSVQNSAEVLRAFVADKRRVVVYARFFLHAIDEAMEAVFMDLLATGLPTGSLLYFEYRTKEDEQVQKKFGQHYRRYIDHEALICKLRALGFSLDYQVQGRGFAKYRDEDALVGRCVAVKEQP</sequence>